<dbReference type="InterPro" id="IPR001647">
    <property type="entry name" value="HTH_TetR"/>
</dbReference>
<keyword evidence="3 5" id="KW-0238">DNA-binding</keyword>
<keyword evidence="4" id="KW-0804">Transcription</keyword>
<dbReference type="PRINTS" id="PR00455">
    <property type="entry name" value="HTHTETR"/>
</dbReference>
<evidence type="ECO:0000256" key="1">
    <source>
        <dbReference type="ARBA" id="ARBA00022491"/>
    </source>
</evidence>
<reference evidence="8 9" key="1">
    <citation type="submission" date="2023-05" db="EMBL/GenBank/DDBJ databases">
        <title>Lithophilousrod everest ZFBP1038 complete genpme.</title>
        <authorList>
            <person name="Tian M."/>
        </authorList>
    </citation>
    <scope>NUCLEOTIDE SEQUENCE [LARGE SCALE GENOMIC DNA]</scope>
    <source>
        <strain evidence="8 9">ZFBP1038</strain>
    </source>
</reference>
<dbReference type="SUPFAM" id="SSF48498">
    <property type="entry name" value="Tetracyclin repressor-like, C-terminal domain"/>
    <property type="match status" value="1"/>
</dbReference>
<evidence type="ECO:0000313" key="9">
    <source>
        <dbReference type="Proteomes" id="UP001209083"/>
    </source>
</evidence>
<evidence type="ECO:0000313" key="8">
    <source>
        <dbReference type="EMBL" id="WGW12401.1"/>
    </source>
</evidence>
<dbReference type="Pfam" id="PF13977">
    <property type="entry name" value="TetR_C_6"/>
    <property type="match status" value="1"/>
</dbReference>
<evidence type="ECO:0000256" key="5">
    <source>
        <dbReference type="PROSITE-ProRule" id="PRU00335"/>
    </source>
</evidence>
<name>A0ABY8QW13_9MICO</name>
<organism evidence="8 9">
    <name type="scientific">Saxibacter everestensis</name>
    <dbReference type="NCBI Taxonomy" id="2909229"/>
    <lineage>
        <taxon>Bacteria</taxon>
        <taxon>Bacillati</taxon>
        <taxon>Actinomycetota</taxon>
        <taxon>Actinomycetes</taxon>
        <taxon>Micrococcales</taxon>
        <taxon>Brevibacteriaceae</taxon>
        <taxon>Saxibacter</taxon>
    </lineage>
</organism>
<evidence type="ECO:0000259" key="7">
    <source>
        <dbReference type="PROSITE" id="PS50977"/>
    </source>
</evidence>
<evidence type="ECO:0000256" key="6">
    <source>
        <dbReference type="SAM" id="MobiDB-lite"/>
    </source>
</evidence>
<dbReference type="InterPro" id="IPR039538">
    <property type="entry name" value="BetI_C"/>
</dbReference>
<feature type="compositionally biased region" description="Low complexity" evidence="6">
    <location>
        <begin position="216"/>
        <end position="226"/>
    </location>
</feature>
<gene>
    <name evidence="8" type="ORF">LWF01_01125</name>
</gene>
<proteinExistence type="predicted"/>
<keyword evidence="2" id="KW-0805">Transcription regulation</keyword>
<dbReference type="EMBL" id="CP090958">
    <property type="protein sequence ID" value="WGW12401.1"/>
    <property type="molecule type" value="Genomic_DNA"/>
</dbReference>
<keyword evidence="9" id="KW-1185">Reference proteome</keyword>
<keyword evidence="1" id="KW-0678">Repressor</keyword>
<dbReference type="PANTHER" id="PTHR47506">
    <property type="entry name" value="TRANSCRIPTIONAL REGULATORY PROTEIN"/>
    <property type="match status" value="1"/>
</dbReference>
<evidence type="ECO:0000256" key="4">
    <source>
        <dbReference type="ARBA" id="ARBA00023163"/>
    </source>
</evidence>
<feature type="compositionally biased region" description="Low complexity" evidence="6">
    <location>
        <begin position="248"/>
        <end position="257"/>
    </location>
</feature>
<feature type="DNA-binding region" description="H-T-H motif" evidence="5">
    <location>
        <begin position="30"/>
        <end position="49"/>
    </location>
</feature>
<dbReference type="PROSITE" id="PS50977">
    <property type="entry name" value="HTH_TETR_2"/>
    <property type="match status" value="1"/>
</dbReference>
<dbReference type="Proteomes" id="UP001209083">
    <property type="component" value="Chromosome"/>
</dbReference>
<dbReference type="InterPro" id="IPR036271">
    <property type="entry name" value="Tet_transcr_reg_TetR-rel_C_sf"/>
</dbReference>
<evidence type="ECO:0000256" key="2">
    <source>
        <dbReference type="ARBA" id="ARBA00023015"/>
    </source>
</evidence>
<sequence length="265" mass="27966">MTRLKVADRRELLIDAALRLIERKGVAAASTRAIVAEAGMSLASFHYAFESHDELMARVVIRVTASESNAARASFTPGTSLEQTLEGCLTAFLDAVVECPEREQAMIELTQHALRTAGLGQLPARQYAEYYSAAEQMLTAVASHIGCTWRLPLPELARFVIALTDGITLCWLATRNRDAAETIVRHAASAIATHATPDADPTATARDSATHTAAAHDSATNTAAVARDSATHPAAVARDSATNTDPTAAAAGGSAYAEPTRQSPS</sequence>
<feature type="region of interest" description="Disordered" evidence="6">
    <location>
        <begin position="216"/>
        <end position="265"/>
    </location>
</feature>
<accession>A0ABY8QW13</accession>
<evidence type="ECO:0000256" key="3">
    <source>
        <dbReference type="ARBA" id="ARBA00023125"/>
    </source>
</evidence>
<dbReference type="Pfam" id="PF00440">
    <property type="entry name" value="TetR_N"/>
    <property type="match status" value="1"/>
</dbReference>
<dbReference type="Gene3D" id="1.10.357.10">
    <property type="entry name" value="Tetracycline Repressor, domain 2"/>
    <property type="match status" value="1"/>
</dbReference>
<dbReference type="InterPro" id="IPR009057">
    <property type="entry name" value="Homeodomain-like_sf"/>
</dbReference>
<dbReference type="RefSeq" id="WP_349639201.1">
    <property type="nucleotide sequence ID" value="NZ_CP090958.1"/>
</dbReference>
<dbReference type="PANTHER" id="PTHR47506:SF6">
    <property type="entry name" value="HTH-TYPE TRANSCRIPTIONAL REPRESSOR NEMR"/>
    <property type="match status" value="1"/>
</dbReference>
<dbReference type="SUPFAM" id="SSF46689">
    <property type="entry name" value="Homeodomain-like"/>
    <property type="match status" value="1"/>
</dbReference>
<feature type="domain" description="HTH tetR-type" evidence="7">
    <location>
        <begin position="7"/>
        <end position="67"/>
    </location>
</feature>
<protein>
    <submittedName>
        <fullName evidence="8">TetR family transcriptional regulator</fullName>
    </submittedName>
</protein>